<dbReference type="SUPFAM" id="SSF46689">
    <property type="entry name" value="Homeodomain-like"/>
    <property type="match status" value="2"/>
</dbReference>
<dbReference type="PRINTS" id="PR00032">
    <property type="entry name" value="HTHARAC"/>
</dbReference>
<proteinExistence type="predicted"/>
<dbReference type="RefSeq" id="WP_343903902.1">
    <property type="nucleotide sequence ID" value="NZ_BAAAIS010000002.1"/>
</dbReference>
<dbReference type="Proteomes" id="UP001597280">
    <property type="component" value="Unassembled WGS sequence"/>
</dbReference>
<accession>A0ABW4PV12</accession>
<gene>
    <name evidence="6" type="ORF">ACFSDA_06080</name>
</gene>
<name>A0ABW4PV12_9MICO</name>
<dbReference type="SUPFAM" id="SSF51182">
    <property type="entry name" value="RmlC-like cupins"/>
    <property type="match status" value="1"/>
</dbReference>
<dbReference type="PROSITE" id="PS01124">
    <property type="entry name" value="HTH_ARAC_FAMILY_2"/>
    <property type="match status" value="1"/>
</dbReference>
<dbReference type="PANTHER" id="PTHR43280">
    <property type="entry name" value="ARAC-FAMILY TRANSCRIPTIONAL REGULATOR"/>
    <property type="match status" value="1"/>
</dbReference>
<dbReference type="InterPro" id="IPR009057">
    <property type="entry name" value="Homeodomain-like_sf"/>
</dbReference>
<evidence type="ECO:0000256" key="1">
    <source>
        <dbReference type="ARBA" id="ARBA00023015"/>
    </source>
</evidence>
<dbReference type="EMBL" id="JBHUFL010000002">
    <property type="protein sequence ID" value="MFD1834643.1"/>
    <property type="molecule type" value="Genomic_DNA"/>
</dbReference>
<evidence type="ECO:0000256" key="2">
    <source>
        <dbReference type="ARBA" id="ARBA00023125"/>
    </source>
</evidence>
<feature type="domain" description="HTH araC/xylS-type" evidence="5">
    <location>
        <begin position="183"/>
        <end position="281"/>
    </location>
</feature>
<comment type="caution">
    <text evidence="6">The sequence shown here is derived from an EMBL/GenBank/DDBJ whole genome shotgun (WGS) entry which is preliminary data.</text>
</comment>
<dbReference type="Pfam" id="PF12833">
    <property type="entry name" value="HTH_18"/>
    <property type="match status" value="1"/>
</dbReference>
<keyword evidence="7" id="KW-1185">Reference proteome</keyword>
<keyword evidence="2" id="KW-0238">DNA-binding</keyword>
<evidence type="ECO:0000259" key="5">
    <source>
        <dbReference type="PROSITE" id="PS01124"/>
    </source>
</evidence>
<evidence type="ECO:0000313" key="6">
    <source>
        <dbReference type="EMBL" id="MFD1834643.1"/>
    </source>
</evidence>
<dbReference type="PANTHER" id="PTHR43280:SF27">
    <property type="entry name" value="TRANSCRIPTIONAL REGULATOR MTLR"/>
    <property type="match status" value="1"/>
</dbReference>
<dbReference type="InterPro" id="IPR018060">
    <property type="entry name" value="HTH_AraC"/>
</dbReference>
<dbReference type="Gene3D" id="2.60.120.10">
    <property type="entry name" value="Jelly Rolls"/>
    <property type="match status" value="1"/>
</dbReference>
<dbReference type="InterPro" id="IPR020449">
    <property type="entry name" value="Tscrpt_reg_AraC-type_HTH"/>
</dbReference>
<evidence type="ECO:0000256" key="3">
    <source>
        <dbReference type="ARBA" id="ARBA00023163"/>
    </source>
</evidence>
<dbReference type="Gene3D" id="1.10.10.60">
    <property type="entry name" value="Homeodomain-like"/>
    <property type="match status" value="1"/>
</dbReference>
<dbReference type="InterPro" id="IPR011051">
    <property type="entry name" value="RmlC_Cupin_sf"/>
</dbReference>
<dbReference type="SMART" id="SM00342">
    <property type="entry name" value="HTH_ARAC"/>
    <property type="match status" value="1"/>
</dbReference>
<keyword evidence="3" id="KW-0804">Transcription</keyword>
<feature type="region of interest" description="Disordered" evidence="4">
    <location>
        <begin position="270"/>
        <end position="301"/>
    </location>
</feature>
<sequence>MRELVLMDSASALRWFRHDYPHPLARWHHHPEIELHLVTGSTGTAQIGGAARAFGPGAFYLVGSGLPHNWVSSIAEGEVVTGRDALIQVDLELLSRIAATVPDLVRIPPLLEEARCGIQFHGRTRARAEALLLGIAERRGASRFAGLLELLDVLAGAPPEERDLLNDRALDSTLGQHDSELFDRAMAYVHEHLQEPLRLEDLAAELGRGPTVVSRLFSRATGVGFSRTVIRMRVSEACRLLLMTDRPVAEICFDAGFSNLSNFNRRFREETGTTPRAYRAARPTDPGPEDDSLSEPASGLS</sequence>
<reference evidence="7" key="1">
    <citation type="journal article" date="2019" name="Int. J. Syst. Evol. Microbiol.">
        <title>The Global Catalogue of Microorganisms (GCM) 10K type strain sequencing project: providing services to taxonomists for standard genome sequencing and annotation.</title>
        <authorList>
            <consortium name="The Broad Institute Genomics Platform"/>
            <consortium name="The Broad Institute Genome Sequencing Center for Infectious Disease"/>
            <person name="Wu L."/>
            <person name="Ma J."/>
        </authorList>
    </citation>
    <scope>NUCLEOTIDE SEQUENCE [LARGE SCALE GENOMIC DNA]</scope>
    <source>
        <strain evidence="7">JCM 11650</strain>
    </source>
</reference>
<keyword evidence="1" id="KW-0805">Transcription regulation</keyword>
<dbReference type="PROSITE" id="PS00041">
    <property type="entry name" value="HTH_ARAC_FAMILY_1"/>
    <property type="match status" value="1"/>
</dbReference>
<organism evidence="6 7">
    <name type="scientific">Brachybacterium rhamnosum</name>
    <dbReference type="NCBI Taxonomy" id="173361"/>
    <lineage>
        <taxon>Bacteria</taxon>
        <taxon>Bacillati</taxon>
        <taxon>Actinomycetota</taxon>
        <taxon>Actinomycetes</taxon>
        <taxon>Micrococcales</taxon>
        <taxon>Dermabacteraceae</taxon>
        <taxon>Brachybacterium</taxon>
    </lineage>
</organism>
<dbReference type="InterPro" id="IPR014710">
    <property type="entry name" value="RmlC-like_jellyroll"/>
</dbReference>
<protein>
    <submittedName>
        <fullName evidence="6">AraC family transcriptional regulator</fullName>
    </submittedName>
</protein>
<evidence type="ECO:0000256" key="4">
    <source>
        <dbReference type="SAM" id="MobiDB-lite"/>
    </source>
</evidence>
<dbReference type="InterPro" id="IPR018062">
    <property type="entry name" value="HTH_AraC-typ_CS"/>
</dbReference>
<evidence type="ECO:0000313" key="7">
    <source>
        <dbReference type="Proteomes" id="UP001597280"/>
    </source>
</evidence>